<feature type="non-terminal residue" evidence="12">
    <location>
        <position position="1"/>
    </location>
</feature>
<reference evidence="12 13" key="1">
    <citation type="journal article" date="2021" name="Hortic Res">
        <title>The domestication of Cucurbita argyrosperma as revealed by the genome of its wild relative.</title>
        <authorList>
            <person name="Barrera-Redondo J."/>
            <person name="Sanchez-de la Vega G."/>
            <person name="Aguirre-Liguori J.A."/>
            <person name="Castellanos-Morales G."/>
            <person name="Gutierrez-Guerrero Y.T."/>
            <person name="Aguirre-Dugua X."/>
            <person name="Aguirre-Planter E."/>
            <person name="Tenaillon M.I."/>
            <person name="Lira-Saade R."/>
            <person name="Eguiarte L.E."/>
        </authorList>
    </citation>
    <scope>NUCLEOTIDE SEQUENCE [LARGE SCALE GENOMIC DNA]</scope>
    <source>
        <strain evidence="12">JBR-2021</strain>
    </source>
</reference>
<feature type="compositionally biased region" description="Polar residues" evidence="8">
    <location>
        <begin position="101"/>
        <end position="116"/>
    </location>
</feature>
<feature type="compositionally biased region" description="Polar residues" evidence="8">
    <location>
        <begin position="661"/>
        <end position="670"/>
    </location>
</feature>
<dbReference type="Pfam" id="PF16158">
    <property type="entry name" value="N_BRCA1_IG"/>
    <property type="match status" value="1"/>
</dbReference>
<dbReference type="InterPro" id="IPR000433">
    <property type="entry name" value="Znf_ZZ"/>
</dbReference>
<comment type="subcellular location">
    <subcellularLocation>
        <location evidence="1">Cytoplasmic vesicle</location>
        <location evidence="1">Autophagosome</location>
    </subcellularLocation>
</comment>
<dbReference type="EMBL" id="JAGKQH010000013">
    <property type="protein sequence ID" value="KAG6584198.1"/>
    <property type="molecule type" value="Genomic_DNA"/>
</dbReference>
<evidence type="ECO:0000313" key="13">
    <source>
        <dbReference type="Proteomes" id="UP000685013"/>
    </source>
</evidence>
<keyword evidence="4 7" id="KW-0863">Zinc-finger</keyword>
<evidence type="ECO:0000256" key="3">
    <source>
        <dbReference type="ARBA" id="ARBA00022723"/>
    </source>
</evidence>
<proteinExistence type="predicted"/>
<keyword evidence="6" id="KW-0968">Cytoplasmic vesicle</keyword>
<dbReference type="InterPro" id="IPR032350">
    <property type="entry name" value="Nbr1_FW"/>
</dbReference>
<feature type="compositionally biased region" description="Low complexity" evidence="8">
    <location>
        <begin position="258"/>
        <end position="267"/>
    </location>
</feature>
<dbReference type="PANTHER" id="PTHR20930">
    <property type="entry name" value="OVARIAN CARCINOMA ANTIGEN CA125-RELATED"/>
    <property type="match status" value="1"/>
</dbReference>
<dbReference type="InterPro" id="IPR053793">
    <property type="entry name" value="PB1-like"/>
</dbReference>
<feature type="region of interest" description="Disordered" evidence="8">
    <location>
        <begin position="661"/>
        <end position="682"/>
    </location>
</feature>
<keyword evidence="5" id="KW-0862">Zinc</keyword>
<dbReference type="PROSITE" id="PS51745">
    <property type="entry name" value="PB1"/>
    <property type="match status" value="1"/>
</dbReference>
<dbReference type="FunFam" id="2.60.40.10:FF:000199">
    <property type="entry name" value="next to BRCA1 gene 1 protein-like"/>
    <property type="match status" value="1"/>
</dbReference>
<dbReference type="Pfam" id="PF24932">
    <property type="entry name" value="UBA_NBR1_C"/>
    <property type="match status" value="2"/>
</dbReference>
<protein>
    <submittedName>
        <fullName evidence="12">Protein JOKA2</fullName>
    </submittedName>
</protein>
<evidence type="ECO:0000256" key="1">
    <source>
        <dbReference type="ARBA" id="ARBA00004419"/>
    </source>
</evidence>
<comment type="subunit">
    <text evidence="2">Homodimers and heterodimers.</text>
</comment>
<name>A0AAV6MPI4_9ROSI</name>
<feature type="compositionally biased region" description="Basic and acidic residues" evidence="8">
    <location>
        <begin position="269"/>
        <end position="278"/>
    </location>
</feature>
<evidence type="ECO:0000313" key="12">
    <source>
        <dbReference type="EMBL" id="KAG6584198.1"/>
    </source>
</evidence>
<dbReference type="GO" id="GO:0031410">
    <property type="term" value="C:cytoplasmic vesicle"/>
    <property type="evidence" value="ECO:0007669"/>
    <property type="project" value="UniProtKB-KW"/>
</dbReference>
<keyword evidence="3" id="KW-0479">Metal-binding</keyword>
<dbReference type="InterPro" id="IPR056893">
    <property type="entry name" value="UBA_Nbr1_C"/>
</dbReference>
<dbReference type="InterPro" id="IPR015940">
    <property type="entry name" value="UBA"/>
</dbReference>
<feature type="region of interest" description="Disordered" evidence="8">
    <location>
        <begin position="92"/>
        <end position="116"/>
    </location>
</feature>
<evidence type="ECO:0000256" key="8">
    <source>
        <dbReference type="SAM" id="MobiDB-lite"/>
    </source>
</evidence>
<dbReference type="GO" id="GO:0008270">
    <property type="term" value="F:zinc ion binding"/>
    <property type="evidence" value="ECO:0007669"/>
    <property type="project" value="UniProtKB-KW"/>
</dbReference>
<accession>A0AAV6MPI4</accession>
<dbReference type="Proteomes" id="UP000685013">
    <property type="component" value="Chromosome 13"/>
</dbReference>
<dbReference type="SMART" id="SM00291">
    <property type="entry name" value="ZnF_ZZ"/>
    <property type="match status" value="1"/>
</dbReference>
<dbReference type="CDD" id="cd14319">
    <property type="entry name" value="UBA_NBR1"/>
    <property type="match status" value="2"/>
</dbReference>
<comment type="caution">
    <text evidence="12">The sequence shown here is derived from an EMBL/GenBank/DDBJ whole genome shotgun (WGS) entry which is preliminary data.</text>
</comment>
<evidence type="ECO:0000259" key="9">
    <source>
        <dbReference type="PROSITE" id="PS50030"/>
    </source>
</evidence>
<feature type="region of interest" description="Disordered" evidence="8">
    <location>
        <begin position="258"/>
        <end position="278"/>
    </location>
</feature>
<dbReference type="Pfam" id="PF00569">
    <property type="entry name" value="ZZ"/>
    <property type="match status" value="1"/>
</dbReference>
<feature type="domain" description="PB1" evidence="11">
    <location>
        <begin position="4"/>
        <end position="86"/>
    </location>
</feature>
<dbReference type="SMART" id="SM00666">
    <property type="entry name" value="PB1"/>
    <property type="match status" value="1"/>
</dbReference>
<feature type="domain" description="UBA" evidence="9">
    <location>
        <begin position="762"/>
        <end position="811"/>
    </location>
</feature>
<dbReference type="AlphaFoldDB" id="A0AAV6MPI4"/>
<evidence type="ECO:0000259" key="11">
    <source>
        <dbReference type="PROSITE" id="PS51745"/>
    </source>
</evidence>
<dbReference type="GO" id="GO:0005776">
    <property type="term" value="C:autophagosome"/>
    <property type="evidence" value="ECO:0007669"/>
    <property type="project" value="UniProtKB-SubCell"/>
</dbReference>
<dbReference type="PROSITE" id="PS50030">
    <property type="entry name" value="UBA"/>
    <property type="match status" value="1"/>
</dbReference>
<dbReference type="Pfam" id="PF00564">
    <property type="entry name" value="PB1"/>
    <property type="match status" value="1"/>
</dbReference>
<evidence type="ECO:0000256" key="2">
    <source>
        <dbReference type="ARBA" id="ARBA00011726"/>
    </source>
</evidence>
<sequence>MESTMVIKVKYGEMLRRFSVRAHGNNKLDLDINGLRAKILNLFSFSSDTDFTLTYIDEDGDVVTLVNDDDLHELMRQQLKFWKIDVHLRNKENDQSHNRSDGSSTPMMSASGQPSFQNVRPGISEVLKSLPEPLPEFCSKVFLDIASKAAVASPLFSELAQSFIRLGSTHPNTGSRASSVPETCTQNVATEGSTCSLGADSKASKNDDVQCAGLAYKDRKIINSESMTKNIGIAGPAVDLNALPCDSIASGFAIGKSATAAPSSSSPFDGKEEEKRNEKYVRGLPASVHTKPHNSPSTDRDGRFVNECPFSGLPMATEPSMLGTAGIDPVNSGYIESAGSKFHKGPNVSSSGYIEPLHEDPIISSRGYVEPVRSIFHRGVICDGCGAHPITGPRFKSQVKDNYDLCMVCFAEMGNEADYIRIDRPVSHRRPRMKSCYRRPPFPGPQIIDALISSGKQTKLDSRFIDDINVLDGTVMPPCTPFTKIWRLHNSGSVNWPRGTQLVWTGGDKFSRSESVELEVPADGLPPGREIDIAVDFIAPPFSGQYTSYWIMASPSGQKFGQRVWVLIQVDAALGMPDSEHSRAVDSNLSSPIVIGSAGSNSHEGVEKNATPAISDGVLLPPRNSVPIIELVKPDLNVPISETELQFLVNEDMLVGKSPATSATEDNLVSSRPAVDGHGVLPRSTEVPSVPYPLIDLSLPTPAANPPPPILSPKVSPASSEKVTTNNVVEETLLKTLQDMGFKQVDLNKEVLKRNEYNLEHSVDELCGVSEWDPMLDELEEMGFIDKETNKRLLMKNNGSMKRVVMELLYGEKA</sequence>
<dbReference type="PANTHER" id="PTHR20930:SF0">
    <property type="entry name" value="PROTEIN ILRUN"/>
    <property type="match status" value="1"/>
</dbReference>
<evidence type="ECO:0000256" key="4">
    <source>
        <dbReference type="ARBA" id="ARBA00022771"/>
    </source>
</evidence>
<dbReference type="CDD" id="cd14947">
    <property type="entry name" value="NBR1_like"/>
    <property type="match status" value="1"/>
</dbReference>
<organism evidence="12 13">
    <name type="scientific">Cucurbita argyrosperma subsp. sororia</name>
    <dbReference type="NCBI Taxonomy" id="37648"/>
    <lineage>
        <taxon>Eukaryota</taxon>
        <taxon>Viridiplantae</taxon>
        <taxon>Streptophyta</taxon>
        <taxon>Embryophyta</taxon>
        <taxon>Tracheophyta</taxon>
        <taxon>Spermatophyta</taxon>
        <taxon>Magnoliopsida</taxon>
        <taxon>eudicotyledons</taxon>
        <taxon>Gunneridae</taxon>
        <taxon>Pentapetalae</taxon>
        <taxon>rosids</taxon>
        <taxon>fabids</taxon>
        <taxon>Cucurbitales</taxon>
        <taxon>Cucurbitaceae</taxon>
        <taxon>Cucurbiteae</taxon>
        <taxon>Cucurbita</taxon>
    </lineage>
</organism>
<evidence type="ECO:0000256" key="5">
    <source>
        <dbReference type="ARBA" id="ARBA00022833"/>
    </source>
</evidence>
<dbReference type="InterPro" id="IPR000270">
    <property type="entry name" value="PB1_dom"/>
</dbReference>
<keyword evidence="13" id="KW-1185">Reference proteome</keyword>
<dbReference type="PROSITE" id="PS50135">
    <property type="entry name" value="ZF_ZZ_2"/>
    <property type="match status" value="1"/>
</dbReference>
<feature type="domain" description="ZZ-type" evidence="10">
    <location>
        <begin position="377"/>
        <end position="427"/>
    </location>
</feature>
<evidence type="ECO:0000256" key="6">
    <source>
        <dbReference type="ARBA" id="ARBA00023329"/>
    </source>
</evidence>
<evidence type="ECO:0000259" key="10">
    <source>
        <dbReference type="PROSITE" id="PS50135"/>
    </source>
</evidence>
<gene>
    <name evidence="12" type="primary">JOKA2</name>
    <name evidence="12" type="ORF">SDJN03_20130</name>
</gene>
<evidence type="ECO:0000256" key="7">
    <source>
        <dbReference type="PROSITE-ProRule" id="PRU00228"/>
    </source>
</evidence>